<accession>A0A5C5ZDF8</accession>
<dbReference type="RefSeq" id="WP_146403128.1">
    <property type="nucleotide sequence ID" value="NZ_SJPJ01000001.1"/>
</dbReference>
<evidence type="ECO:0000256" key="1">
    <source>
        <dbReference type="SAM" id="MobiDB-lite"/>
    </source>
</evidence>
<comment type="caution">
    <text evidence="3">The sequence shown here is derived from an EMBL/GenBank/DDBJ whole genome shotgun (WGS) entry which is preliminary data.</text>
</comment>
<evidence type="ECO:0000313" key="3">
    <source>
        <dbReference type="EMBL" id="TWT85107.1"/>
    </source>
</evidence>
<feature type="domain" description="Probable zinc-binding" evidence="2">
    <location>
        <begin position="46"/>
        <end position="93"/>
    </location>
</feature>
<feature type="region of interest" description="Disordered" evidence="1">
    <location>
        <begin position="1"/>
        <end position="20"/>
    </location>
</feature>
<dbReference type="AlphaFoldDB" id="A0A5C5ZDF8"/>
<dbReference type="Pfam" id="PF13451">
    <property type="entry name" value="zf_Tbcl"/>
    <property type="match status" value="1"/>
</dbReference>
<dbReference type="Proteomes" id="UP000315010">
    <property type="component" value="Unassembled WGS sequence"/>
</dbReference>
<reference evidence="3 4" key="1">
    <citation type="submission" date="2019-02" db="EMBL/GenBank/DDBJ databases">
        <title>Deep-cultivation of Planctomycetes and their phenomic and genomic characterization uncovers novel biology.</title>
        <authorList>
            <person name="Wiegand S."/>
            <person name="Jogler M."/>
            <person name="Boedeker C."/>
            <person name="Pinto D."/>
            <person name="Vollmers J."/>
            <person name="Rivas-Marin E."/>
            <person name="Kohn T."/>
            <person name="Peeters S.H."/>
            <person name="Heuer A."/>
            <person name="Rast P."/>
            <person name="Oberbeckmann S."/>
            <person name="Bunk B."/>
            <person name="Jeske O."/>
            <person name="Meyerdierks A."/>
            <person name="Storesund J.E."/>
            <person name="Kallscheuer N."/>
            <person name="Luecker S."/>
            <person name="Lage O.M."/>
            <person name="Pohl T."/>
            <person name="Merkel B.J."/>
            <person name="Hornburger P."/>
            <person name="Mueller R.-W."/>
            <person name="Bruemmer F."/>
            <person name="Labrenz M."/>
            <person name="Spormann A.M."/>
            <person name="Op Den Camp H."/>
            <person name="Overmann J."/>
            <person name="Amann R."/>
            <person name="Jetten M.S.M."/>
            <person name="Mascher T."/>
            <person name="Medema M.H."/>
            <person name="Devos D.P."/>
            <person name="Kaster A.-K."/>
            <person name="Ovreas L."/>
            <person name="Rohde M."/>
            <person name="Galperin M.Y."/>
            <person name="Jogler C."/>
        </authorList>
    </citation>
    <scope>NUCLEOTIDE SEQUENCE [LARGE SCALE GENOMIC DNA]</scope>
    <source>
        <strain evidence="3 4">CA13</strain>
    </source>
</reference>
<organism evidence="3 4">
    <name type="scientific">Novipirellula herctigrandis</name>
    <dbReference type="NCBI Taxonomy" id="2527986"/>
    <lineage>
        <taxon>Bacteria</taxon>
        <taxon>Pseudomonadati</taxon>
        <taxon>Planctomycetota</taxon>
        <taxon>Planctomycetia</taxon>
        <taxon>Pirellulales</taxon>
        <taxon>Pirellulaceae</taxon>
        <taxon>Novipirellula</taxon>
    </lineage>
</organism>
<gene>
    <name evidence="3" type="ORF">CA13_65890</name>
</gene>
<dbReference type="InterPro" id="IPR025306">
    <property type="entry name" value="Zn-bnd_dom_prob"/>
</dbReference>
<proteinExistence type="predicted"/>
<sequence>MTRRREKRKAAKPSNQNVMPDGAVVADRSRQVPNNSYDLPPRFYVDIEFKCSDCGIKEVWTGKQQKWFYEVAKGSLYKTAKRCGVCRNRIKAAKDLQREQMAKADAAKNATKKG</sequence>
<evidence type="ECO:0000259" key="2">
    <source>
        <dbReference type="Pfam" id="PF13451"/>
    </source>
</evidence>
<protein>
    <recommendedName>
        <fullName evidence="2">Probable zinc-binding domain-containing protein</fullName>
    </recommendedName>
</protein>
<feature type="compositionally biased region" description="Basic residues" evidence="1">
    <location>
        <begin position="1"/>
        <end position="11"/>
    </location>
</feature>
<evidence type="ECO:0000313" key="4">
    <source>
        <dbReference type="Proteomes" id="UP000315010"/>
    </source>
</evidence>
<dbReference type="EMBL" id="SJPJ01000001">
    <property type="protein sequence ID" value="TWT85107.1"/>
    <property type="molecule type" value="Genomic_DNA"/>
</dbReference>
<keyword evidence="4" id="KW-1185">Reference proteome</keyword>
<name>A0A5C5ZDF8_9BACT</name>
<dbReference type="OrthoDB" id="289270at2"/>